<sequence length="177" mass="20435">MWSGFPFTFPPSHPVTLGLPWLRAHNPQLHWSDNHVLEWAAPCKTWCLSHWTLPLQSTSVENPEVGEGLGAPQSIEIWRRCLAMQLPPHREWDCTITLKSAAIPLRCRVYPLSQEEDWIMAQYIRGTATRVWEFLARSVVAYIDDILIYSPSQDHVHDVRAVLGTLLQNHLYCKLEK</sequence>
<dbReference type="InterPro" id="IPR043502">
    <property type="entry name" value="DNA/RNA_pol_sf"/>
</dbReference>
<evidence type="ECO:0000313" key="2">
    <source>
        <dbReference type="Proteomes" id="UP001239994"/>
    </source>
</evidence>
<dbReference type="PANTHER" id="PTHR15503:SF22">
    <property type="entry name" value="TRANSPOSON TY3-I GAG POLYPROTEIN"/>
    <property type="match status" value="1"/>
</dbReference>
<keyword evidence="2" id="KW-1185">Reference proteome</keyword>
<dbReference type="Gene3D" id="3.30.70.270">
    <property type="match status" value="1"/>
</dbReference>
<organism evidence="1 2">
    <name type="scientific">Electrophorus voltai</name>
    <dbReference type="NCBI Taxonomy" id="2609070"/>
    <lineage>
        <taxon>Eukaryota</taxon>
        <taxon>Metazoa</taxon>
        <taxon>Chordata</taxon>
        <taxon>Craniata</taxon>
        <taxon>Vertebrata</taxon>
        <taxon>Euteleostomi</taxon>
        <taxon>Actinopterygii</taxon>
        <taxon>Neopterygii</taxon>
        <taxon>Teleostei</taxon>
        <taxon>Ostariophysi</taxon>
        <taxon>Gymnotiformes</taxon>
        <taxon>Gymnotoidei</taxon>
        <taxon>Gymnotidae</taxon>
        <taxon>Electrophorus</taxon>
    </lineage>
</organism>
<reference evidence="1" key="1">
    <citation type="submission" date="2023-03" db="EMBL/GenBank/DDBJ databases">
        <title>Electrophorus voltai genome.</title>
        <authorList>
            <person name="Bian C."/>
        </authorList>
    </citation>
    <scope>NUCLEOTIDE SEQUENCE</scope>
    <source>
        <strain evidence="1">CB-2022</strain>
        <tissue evidence="1">Muscle</tissue>
    </source>
</reference>
<evidence type="ECO:0008006" key="3">
    <source>
        <dbReference type="Google" id="ProtNLM"/>
    </source>
</evidence>
<proteinExistence type="predicted"/>
<gene>
    <name evidence="1" type="ORF">P4O66_010183</name>
</gene>
<name>A0AAD8ZB76_9TELE</name>
<dbReference type="EMBL" id="JAROKS010000016">
    <property type="protein sequence ID" value="KAK1794994.1"/>
    <property type="molecule type" value="Genomic_DNA"/>
</dbReference>
<dbReference type="InterPro" id="IPR043128">
    <property type="entry name" value="Rev_trsase/Diguanyl_cyclase"/>
</dbReference>
<protein>
    <recommendedName>
        <fullName evidence="3">Reverse transcriptase domain-containing protein</fullName>
    </recommendedName>
</protein>
<dbReference type="PANTHER" id="PTHR15503">
    <property type="entry name" value="LDOC1 RELATED"/>
    <property type="match status" value="1"/>
</dbReference>
<evidence type="ECO:0000313" key="1">
    <source>
        <dbReference type="EMBL" id="KAK1794994.1"/>
    </source>
</evidence>
<dbReference type="InterPro" id="IPR032567">
    <property type="entry name" value="RTL1-rel"/>
</dbReference>
<dbReference type="Proteomes" id="UP001239994">
    <property type="component" value="Unassembled WGS sequence"/>
</dbReference>
<dbReference type="AlphaFoldDB" id="A0AAD8ZB76"/>
<accession>A0AAD8ZB76</accession>
<dbReference type="SUPFAM" id="SSF56672">
    <property type="entry name" value="DNA/RNA polymerases"/>
    <property type="match status" value="1"/>
</dbReference>
<comment type="caution">
    <text evidence="1">The sequence shown here is derived from an EMBL/GenBank/DDBJ whole genome shotgun (WGS) entry which is preliminary data.</text>
</comment>